<evidence type="ECO:0000256" key="6">
    <source>
        <dbReference type="ARBA" id="ARBA00023012"/>
    </source>
</evidence>
<dbReference type="AlphaFoldDB" id="A0A7W6A5F1"/>
<feature type="transmembrane region" description="Helical" evidence="7">
    <location>
        <begin position="162"/>
        <end position="183"/>
    </location>
</feature>
<feature type="transmembrane region" description="Helical" evidence="7">
    <location>
        <begin position="135"/>
        <end position="156"/>
    </location>
</feature>
<keyword evidence="4 9" id="KW-0808">Transferase</keyword>
<comment type="caution">
    <text evidence="9">The sequence shown here is derived from an EMBL/GenBank/DDBJ whole genome shotgun (WGS) entry which is preliminary data.</text>
</comment>
<dbReference type="SUPFAM" id="SSF47384">
    <property type="entry name" value="Homodimeric domain of signal transducing histidine kinase"/>
    <property type="match status" value="1"/>
</dbReference>
<dbReference type="PROSITE" id="PS50109">
    <property type="entry name" value="HIS_KIN"/>
    <property type="match status" value="1"/>
</dbReference>
<feature type="transmembrane region" description="Helical" evidence="7">
    <location>
        <begin position="106"/>
        <end position="123"/>
    </location>
</feature>
<evidence type="ECO:0000313" key="9">
    <source>
        <dbReference type="EMBL" id="MBB3872030.1"/>
    </source>
</evidence>
<keyword evidence="6" id="KW-0902">Two-component regulatory system</keyword>
<proteinExistence type="predicted"/>
<evidence type="ECO:0000313" key="10">
    <source>
        <dbReference type="Proteomes" id="UP000532936"/>
    </source>
</evidence>
<feature type="transmembrane region" description="Helical" evidence="7">
    <location>
        <begin position="57"/>
        <end position="75"/>
    </location>
</feature>
<dbReference type="Pfam" id="PF02518">
    <property type="entry name" value="HATPase_c"/>
    <property type="match status" value="1"/>
</dbReference>
<dbReference type="Gene3D" id="3.30.565.10">
    <property type="entry name" value="Histidine kinase-like ATPase, C-terminal domain"/>
    <property type="match status" value="1"/>
</dbReference>
<dbReference type="SUPFAM" id="SSF55874">
    <property type="entry name" value="ATPase domain of HSP90 chaperone/DNA topoisomerase II/histidine kinase"/>
    <property type="match status" value="1"/>
</dbReference>
<comment type="catalytic activity">
    <reaction evidence="1">
        <text>ATP + protein L-histidine = ADP + protein N-phospho-L-histidine.</text>
        <dbReference type="EC" id="2.7.13.3"/>
    </reaction>
</comment>
<dbReference type="PANTHER" id="PTHR43711:SF31">
    <property type="entry name" value="HISTIDINE KINASE"/>
    <property type="match status" value="1"/>
</dbReference>
<dbReference type="InterPro" id="IPR003594">
    <property type="entry name" value="HATPase_dom"/>
</dbReference>
<protein>
    <recommendedName>
        <fullName evidence="2">histidine kinase</fullName>
        <ecNumber evidence="2">2.7.13.3</ecNumber>
    </recommendedName>
</protein>
<evidence type="ECO:0000259" key="8">
    <source>
        <dbReference type="PROSITE" id="PS50109"/>
    </source>
</evidence>
<dbReference type="EMBL" id="JACIDA010000001">
    <property type="protein sequence ID" value="MBB3872030.1"/>
    <property type="molecule type" value="Genomic_DNA"/>
</dbReference>
<dbReference type="InterPro" id="IPR036890">
    <property type="entry name" value="HATPase_C_sf"/>
</dbReference>
<evidence type="ECO:0000256" key="4">
    <source>
        <dbReference type="ARBA" id="ARBA00022679"/>
    </source>
</evidence>
<dbReference type="InterPro" id="IPR005467">
    <property type="entry name" value="His_kinase_dom"/>
</dbReference>
<dbReference type="CDD" id="cd16922">
    <property type="entry name" value="HATPase_EvgS-ArcB-TorS-like"/>
    <property type="match status" value="1"/>
</dbReference>
<evidence type="ECO:0000256" key="5">
    <source>
        <dbReference type="ARBA" id="ARBA00022777"/>
    </source>
</evidence>
<gene>
    <name evidence="9" type="ORF">GGR11_001544</name>
</gene>
<dbReference type="InterPro" id="IPR003661">
    <property type="entry name" value="HisK_dim/P_dom"/>
</dbReference>
<accession>A0A7W6A5F1</accession>
<feature type="domain" description="Histidine kinase" evidence="8">
    <location>
        <begin position="341"/>
        <end position="559"/>
    </location>
</feature>
<keyword evidence="5 9" id="KW-0418">Kinase</keyword>
<dbReference type="SMART" id="SM00387">
    <property type="entry name" value="HATPase_c"/>
    <property type="match status" value="1"/>
</dbReference>
<dbReference type="InterPro" id="IPR050736">
    <property type="entry name" value="Sensor_HK_Regulatory"/>
</dbReference>
<dbReference type="Proteomes" id="UP000532936">
    <property type="component" value="Unassembled WGS sequence"/>
</dbReference>
<sequence length="573" mass="59300">MYVHPPQSRQTPSTTNAARSAAAVPSSLLALWHACWAVAASVTAFAAQSLGGLPDNVLAALLLTALPGIGGVMLMVRDSIGLRFVLMGGWLLASVAAAGLTGGATGAVPGLLVMPLAAGIVLDHPRIGDDRLTRLGIAALVLPLVSGLISSLLNGAEAQPPVLAAVSGLLALAATAAAIGLTWNERRKRLALAEADSRRVEAVLNAQPGLTLLLDPTGRAVAAWGTPPPSVSIDALVNQGLIAAVHAPDRPAVAAALQRAAAGQTAEILFSPRLALDRRVVMILRRFDHGGDFGGDSGGDPPRLIAQAFDGTAQFARELGLESARAEAEAQSAGKTRFLANMSHELRTPLNAVIGFADIMRERLFGPLPDRYAGYADSIHQAGGHLLDLINDVLDLSKIEAERYELALESLDARDPVSAAVALVRVQADDKGVDLAPVLPSIPLMVQADARALKQMALNLLSNAVKFTPTGGSVTLTLDGVGPYLELIVSDTGVGVAPEDLQRIGRPFEQAGGADQKAQGTGLGLSLVRSLTELHGGRMSIDSTLGEGTAVMVRLPVIPIEPVETPVEDLVAP</sequence>
<keyword evidence="7" id="KW-1133">Transmembrane helix</keyword>
<reference evidence="9 10" key="1">
    <citation type="submission" date="2020-08" db="EMBL/GenBank/DDBJ databases">
        <title>Genomic Encyclopedia of Type Strains, Phase IV (KMG-IV): sequencing the most valuable type-strain genomes for metagenomic binning, comparative biology and taxonomic classification.</title>
        <authorList>
            <person name="Goeker M."/>
        </authorList>
    </citation>
    <scope>NUCLEOTIDE SEQUENCE [LARGE SCALE GENOMIC DNA]</scope>
    <source>
        <strain evidence="9 10">DSM 14878</strain>
    </source>
</reference>
<dbReference type="PRINTS" id="PR00344">
    <property type="entry name" value="BCTRLSENSOR"/>
</dbReference>
<name>A0A7W6A5F1_9CAUL</name>
<dbReference type="InterPro" id="IPR004358">
    <property type="entry name" value="Sig_transdc_His_kin-like_C"/>
</dbReference>
<keyword evidence="7" id="KW-0812">Transmembrane</keyword>
<dbReference type="CDD" id="cd00082">
    <property type="entry name" value="HisKA"/>
    <property type="match status" value="1"/>
</dbReference>
<evidence type="ECO:0000256" key="1">
    <source>
        <dbReference type="ARBA" id="ARBA00000085"/>
    </source>
</evidence>
<dbReference type="InterPro" id="IPR036097">
    <property type="entry name" value="HisK_dim/P_sf"/>
</dbReference>
<evidence type="ECO:0000256" key="7">
    <source>
        <dbReference type="SAM" id="Phobius"/>
    </source>
</evidence>
<dbReference type="GO" id="GO:0000155">
    <property type="term" value="F:phosphorelay sensor kinase activity"/>
    <property type="evidence" value="ECO:0007669"/>
    <property type="project" value="InterPro"/>
</dbReference>
<dbReference type="Pfam" id="PF00512">
    <property type="entry name" value="HisKA"/>
    <property type="match status" value="1"/>
</dbReference>
<dbReference type="SMART" id="SM00388">
    <property type="entry name" value="HisKA"/>
    <property type="match status" value="1"/>
</dbReference>
<dbReference type="PANTHER" id="PTHR43711">
    <property type="entry name" value="TWO-COMPONENT HISTIDINE KINASE"/>
    <property type="match status" value="1"/>
</dbReference>
<keyword evidence="7" id="KW-0472">Membrane</keyword>
<organism evidence="9 10">
    <name type="scientific">Brevundimonas mediterranea</name>
    <dbReference type="NCBI Taxonomy" id="74329"/>
    <lineage>
        <taxon>Bacteria</taxon>
        <taxon>Pseudomonadati</taxon>
        <taxon>Pseudomonadota</taxon>
        <taxon>Alphaproteobacteria</taxon>
        <taxon>Caulobacterales</taxon>
        <taxon>Caulobacteraceae</taxon>
        <taxon>Brevundimonas</taxon>
    </lineage>
</organism>
<dbReference type="Gene3D" id="1.10.287.130">
    <property type="match status" value="1"/>
</dbReference>
<evidence type="ECO:0000256" key="2">
    <source>
        <dbReference type="ARBA" id="ARBA00012438"/>
    </source>
</evidence>
<keyword evidence="3" id="KW-0597">Phosphoprotein</keyword>
<dbReference type="EC" id="2.7.13.3" evidence="2"/>
<evidence type="ECO:0000256" key="3">
    <source>
        <dbReference type="ARBA" id="ARBA00022553"/>
    </source>
</evidence>
<feature type="transmembrane region" description="Helical" evidence="7">
    <location>
        <begin position="21"/>
        <end position="45"/>
    </location>
</feature>